<evidence type="ECO:0000313" key="1">
    <source>
        <dbReference type="EMBL" id="KAK9092989.1"/>
    </source>
</evidence>
<sequence>MSDNTLTSLEVYDVTQVEDYLIETSKECEVFQIEPEIVIALNEREDEMKINVNSDKPEMPQIESEEDQPLVLVQPFTLPCTFDDVRLINFLPKSKGKQVGIMDSKHIIGRSGALLTDVVPVVLVSPSVSGALLSLVSVLPSLSSCPTRTPLLFDSSSSSRLCSVVVLTPLLSSSRLCSVVFLTPLLPGRPNAFAPSSSSPSRLCSLVVLALLCSLVALPCSGRCRVVLLQSCSFSVRASAPLGSHIVLSFSPLFDLSALSLCSYSVRASLCFIADFTADLFYYCSTSSFKSLSGLGCTCVASPPEHAWRRRLNSHANLLREFSVTFREAVKMSVALSVGDWFFDRVGVSAIDCPYPFTLWREEVEEEVGVSKQDKGKGVVQAKQKQKYAGHLLNIIPIGVSIREPRLGRAKLKE</sequence>
<dbReference type="AlphaFoldDB" id="A0AAP0EGS3"/>
<organism evidence="1 2">
    <name type="scientific">Stephania yunnanensis</name>
    <dbReference type="NCBI Taxonomy" id="152371"/>
    <lineage>
        <taxon>Eukaryota</taxon>
        <taxon>Viridiplantae</taxon>
        <taxon>Streptophyta</taxon>
        <taxon>Embryophyta</taxon>
        <taxon>Tracheophyta</taxon>
        <taxon>Spermatophyta</taxon>
        <taxon>Magnoliopsida</taxon>
        <taxon>Ranunculales</taxon>
        <taxon>Menispermaceae</taxon>
        <taxon>Menispermoideae</taxon>
        <taxon>Cissampelideae</taxon>
        <taxon>Stephania</taxon>
    </lineage>
</organism>
<reference evidence="1 2" key="1">
    <citation type="submission" date="2024-01" db="EMBL/GenBank/DDBJ databases">
        <title>Genome assemblies of Stephania.</title>
        <authorList>
            <person name="Yang L."/>
        </authorList>
    </citation>
    <scope>NUCLEOTIDE SEQUENCE [LARGE SCALE GENOMIC DNA]</scope>
    <source>
        <strain evidence="1">YNDBR</strain>
        <tissue evidence="1">Leaf</tissue>
    </source>
</reference>
<accession>A0AAP0EGS3</accession>
<gene>
    <name evidence="1" type="ORF">Syun_027900</name>
</gene>
<proteinExistence type="predicted"/>
<keyword evidence="2" id="KW-1185">Reference proteome</keyword>
<dbReference type="EMBL" id="JBBNAF010000012">
    <property type="protein sequence ID" value="KAK9092989.1"/>
    <property type="molecule type" value="Genomic_DNA"/>
</dbReference>
<protein>
    <submittedName>
        <fullName evidence="1">Uncharacterized protein</fullName>
    </submittedName>
</protein>
<evidence type="ECO:0000313" key="2">
    <source>
        <dbReference type="Proteomes" id="UP001420932"/>
    </source>
</evidence>
<comment type="caution">
    <text evidence="1">The sequence shown here is derived from an EMBL/GenBank/DDBJ whole genome shotgun (WGS) entry which is preliminary data.</text>
</comment>
<name>A0AAP0EGS3_9MAGN</name>
<dbReference type="Proteomes" id="UP001420932">
    <property type="component" value="Unassembled WGS sequence"/>
</dbReference>